<sequence>MHGQCSVGLRAYTFIQRHLSKTTSQHKFTHNKLYLNYHGSSSRRTFRTQAVMSTFGAEFDEAWPKPGAAMKLTEFGTKLLQKCLKVDKPDVSHIDVKSFIKKSSNFPVEFGTNTCRVISQPKERYPEIQKQIASAYPIIHERVLGLYLAFLEHKCKYGNAIERAVYKDMTLTALVQRLLEKRCVAFVGGSDSYLLLNGQQGCGGFHDVGTSAERGYLRLKHVLSYDEIKLSAFLSVTSHTEFLNDGNRYNEGIIEVDKSRIEPTGVIVGMIGGRFEVIDVMEWQDIMITPTQNTRARGYGYNPSELERQTGDNRIVDYRRLWSSFYEEQDQLYEKVCLLDTPRYYKVPQTAFIFDNVVMKKRYAISFDTLLLEANVRGALADKQVYLHVFGFGLGVWRVVQHQSKIFLHTFCERLLALAPRLTHIGVVHFSHFRDNAYGMLHNGALLAADTHPNGGIKILIQNRNPAEKLPSEFENMLIVEAYAWDGNALPGNEFWMGSLSGSGDPAAACSTLITELHNPHINSKMVNGKNLHVASERYGVLHISDYAKNILA</sequence>
<accession>A0A0A1XRY2</accession>
<dbReference type="InterPro" id="IPR032063">
    <property type="entry name" value="MavL-like"/>
</dbReference>
<dbReference type="AlphaFoldDB" id="A0A0A1XRY2"/>
<reference evidence="1" key="2">
    <citation type="journal article" date="2015" name="Gigascience">
        <title>Reconstructing a comprehensive transcriptome assembly of a white-pupal translocated strain of the pest fruit fly Bactrocera cucurbitae.</title>
        <authorList>
            <person name="Sim S.B."/>
            <person name="Calla B."/>
            <person name="Hall B."/>
            <person name="DeRego T."/>
            <person name="Geib S.M."/>
        </authorList>
    </citation>
    <scope>NUCLEOTIDE SEQUENCE</scope>
</reference>
<protein>
    <submittedName>
        <fullName evidence="1">Arylsulfatase</fullName>
    </submittedName>
</protein>
<gene>
    <name evidence="1" type="primary">CPF_0221_2</name>
    <name evidence="1" type="ORF">g.19258</name>
</gene>
<name>A0A0A1XRY2_ZEUCU</name>
<dbReference type="Pfam" id="PF16062">
    <property type="entry name" value="MavL-like"/>
    <property type="match status" value="1"/>
</dbReference>
<proteinExistence type="predicted"/>
<organism evidence="1">
    <name type="scientific">Zeugodacus cucurbitae</name>
    <name type="common">Melon fruit fly</name>
    <name type="synonym">Bactrocera cucurbitae</name>
    <dbReference type="NCBI Taxonomy" id="28588"/>
    <lineage>
        <taxon>Eukaryota</taxon>
        <taxon>Metazoa</taxon>
        <taxon>Ecdysozoa</taxon>
        <taxon>Arthropoda</taxon>
        <taxon>Hexapoda</taxon>
        <taxon>Insecta</taxon>
        <taxon>Pterygota</taxon>
        <taxon>Neoptera</taxon>
        <taxon>Endopterygota</taxon>
        <taxon>Diptera</taxon>
        <taxon>Brachycera</taxon>
        <taxon>Muscomorpha</taxon>
        <taxon>Tephritoidea</taxon>
        <taxon>Tephritidae</taxon>
        <taxon>Zeugodacus</taxon>
        <taxon>Zeugodacus</taxon>
    </lineage>
</organism>
<evidence type="ECO:0000313" key="1">
    <source>
        <dbReference type="EMBL" id="JAD13737.1"/>
    </source>
</evidence>
<dbReference type="EMBL" id="GBXI01000555">
    <property type="protein sequence ID" value="JAD13737.1"/>
    <property type="molecule type" value="Transcribed_RNA"/>
</dbReference>
<reference evidence="1" key="1">
    <citation type="submission" date="2014-11" db="EMBL/GenBank/DDBJ databases">
        <authorList>
            <person name="Geib S."/>
        </authorList>
    </citation>
    <scope>NUCLEOTIDE SEQUENCE</scope>
</reference>